<dbReference type="EMBL" id="AP027080">
    <property type="protein sequence ID" value="BDU72158.1"/>
    <property type="molecule type" value="Genomic_DNA"/>
</dbReference>
<dbReference type="KEGG" id="msil:METEAL_13320"/>
<sequence length="592" mass="62422">MKFRGPRQWMARSLAAGPMVPLALGLLLGLACGGGGPKPAAGTLTVSNPPPGKPTLQFITGTATAGTPLVGTVTLKDSAVPQHVLTDACGVDGIFHFRTEGLKAPFMLKAEGQAGGVRRELYSAGDRRDLDGNLNITPCTDVIVALAARMPAAAIFEKGTFSRLTRTDLEFQTGVLRMATAPLLAPLGLCPPLDFLHDSIPADHTGSGALLDVLQASGARGLPVATLRNTVNGTSVGFDLATGAVSGQLSDLGVTGAMAAFQSIRAGIKRLEDLSRTGTPPTMAQISALGFFDPGGFLQDGLSFPDWVDRDLRPRLADGLQFPAMTLVSVDARKAIVRFQTLPPASGHSVRNLGPWVFHRDPLAETWVCVGNQRDLDVQQFEPMVRYNASDAVQPIRSGLYLHLEDPKGVLGANGYAVLSGPGIASTPYTPPISGGGAFGLGPGHPDPFLDLTEEQILGISASDSVYSLALYSMAPGGPVLAATYELPLVTPPIRIAALNAASFANLGASSITRPIRIPDDYVAIGIEAVLWDDKGHIFGYWVDLGVNSSVITDSYTIPTNPIADWTILRGIVRIQCKAKYAYRFTMVTDSF</sequence>
<evidence type="ECO:0000313" key="1">
    <source>
        <dbReference type="EMBL" id="BDU72158.1"/>
    </source>
</evidence>
<proteinExistence type="predicted"/>
<dbReference type="PROSITE" id="PS51257">
    <property type="entry name" value="PROKAR_LIPOPROTEIN"/>
    <property type="match status" value="1"/>
</dbReference>
<accession>A0AA48KB46</accession>
<keyword evidence="2" id="KW-1185">Reference proteome</keyword>
<reference evidence="2" key="1">
    <citation type="journal article" date="2023" name="Int. J. Syst. Evol. Microbiol.">
        <title>Mesoterricola silvestris gen. nov., sp. nov., Mesoterricola sediminis sp. nov., Geothrix oryzae sp. nov., Geothrix edaphica sp. nov., Geothrix rubra sp. nov., and Geothrix limicola sp. nov., six novel members of Acidobacteriota isolated from soils.</title>
        <authorList>
            <person name="Itoh H."/>
            <person name="Sugisawa Y."/>
            <person name="Mise K."/>
            <person name="Xu Z."/>
            <person name="Kuniyasu M."/>
            <person name="Ushijima N."/>
            <person name="Kawano K."/>
            <person name="Kobayashi E."/>
            <person name="Shiratori Y."/>
            <person name="Masuda Y."/>
            <person name="Senoo K."/>
        </authorList>
    </citation>
    <scope>NUCLEOTIDE SEQUENCE [LARGE SCALE GENOMIC DNA]</scope>
    <source>
        <strain evidence="2">W79</strain>
    </source>
</reference>
<protein>
    <submittedName>
        <fullName evidence="1">Uncharacterized protein</fullName>
    </submittedName>
</protein>
<dbReference type="Proteomes" id="UP001238179">
    <property type="component" value="Chromosome"/>
</dbReference>
<organism evidence="1 2">
    <name type="scientific">Mesoterricola silvestris</name>
    <dbReference type="NCBI Taxonomy" id="2927979"/>
    <lineage>
        <taxon>Bacteria</taxon>
        <taxon>Pseudomonadati</taxon>
        <taxon>Acidobacteriota</taxon>
        <taxon>Holophagae</taxon>
        <taxon>Holophagales</taxon>
        <taxon>Holophagaceae</taxon>
        <taxon>Mesoterricola</taxon>
    </lineage>
</organism>
<gene>
    <name evidence="1" type="ORF">METEAL_13320</name>
</gene>
<dbReference type="AlphaFoldDB" id="A0AA48KB46"/>
<evidence type="ECO:0000313" key="2">
    <source>
        <dbReference type="Proteomes" id="UP001238179"/>
    </source>
</evidence>
<name>A0AA48KB46_9BACT</name>